<feature type="domain" description="HTH tetR-type" evidence="4">
    <location>
        <begin position="9"/>
        <end position="69"/>
    </location>
</feature>
<gene>
    <name evidence="5" type="ORF">FZC83_01515</name>
</gene>
<dbReference type="InterPro" id="IPR050624">
    <property type="entry name" value="HTH-type_Tx_Regulator"/>
</dbReference>
<protein>
    <submittedName>
        <fullName evidence="5">TetR/AcrR family transcriptional regulator</fullName>
    </submittedName>
</protein>
<dbReference type="InterPro" id="IPR001647">
    <property type="entry name" value="HTH_TetR"/>
</dbReference>
<keyword evidence="2 3" id="KW-0238">DNA-binding</keyword>
<proteinExistence type="predicted"/>
<evidence type="ECO:0000313" key="5">
    <source>
        <dbReference type="EMBL" id="TYS56277.1"/>
    </source>
</evidence>
<dbReference type="EMBL" id="VTEQ01000001">
    <property type="protein sequence ID" value="TYS56277.1"/>
    <property type="molecule type" value="Genomic_DNA"/>
</dbReference>
<dbReference type="Gene3D" id="1.10.10.60">
    <property type="entry name" value="Homeodomain-like"/>
    <property type="match status" value="1"/>
</dbReference>
<sequence>MQGGISLKFDNKKKIKQTALDLFGQKGYEETSLSDIAAVVGIKKPSIYNHFSSKDEIFTDVIEDLIKSEITSYHKLHEIEHPGSAIEQVRRVFDSFCHRLLTTKEARLWKRVSFYPPDPFKEFISKKFYELEVEYSRLLRSIHASGKRNGYFMHIDVDQFIASFLCLVDGVFLEHHYYTEEIFKERIESIWKVYELGLTNNKGV</sequence>
<dbReference type="Proteomes" id="UP000322997">
    <property type="component" value="Unassembled WGS sequence"/>
</dbReference>
<reference evidence="5 6" key="1">
    <citation type="submission" date="2019-08" db="EMBL/GenBank/DDBJ databases">
        <title>Bacillus genomes from the desert of Cuatro Cienegas, Coahuila.</title>
        <authorList>
            <person name="Olmedo-Alvarez G."/>
        </authorList>
    </citation>
    <scope>NUCLEOTIDE SEQUENCE [LARGE SCALE GENOMIC DNA]</scope>
    <source>
        <strain evidence="5 6">CH108_3D</strain>
    </source>
</reference>
<evidence type="ECO:0000313" key="6">
    <source>
        <dbReference type="Proteomes" id="UP000322997"/>
    </source>
</evidence>
<comment type="caution">
    <text evidence="5">The sequence shown here is derived from an EMBL/GenBank/DDBJ whole genome shotgun (WGS) entry which is preliminary data.</text>
</comment>
<keyword evidence="1" id="KW-0678">Repressor</keyword>
<dbReference type="PANTHER" id="PTHR43479">
    <property type="entry name" value="ACREF/ENVCD OPERON REPRESSOR-RELATED"/>
    <property type="match status" value="1"/>
</dbReference>
<dbReference type="SUPFAM" id="SSF48498">
    <property type="entry name" value="Tetracyclin repressor-like, C-terminal domain"/>
    <property type="match status" value="1"/>
</dbReference>
<dbReference type="SUPFAM" id="SSF46689">
    <property type="entry name" value="Homeodomain-like"/>
    <property type="match status" value="1"/>
</dbReference>
<dbReference type="Gene3D" id="1.10.357.10">
    <property type="entry name" value="Tetracycline Repressor, domain 2"/>
    <property type="match status" value="1"/>
</dbReference>
<evidence type="ECO:0000256" key="2">
    <source>
        <dbReference type="ARBA" id="ARBA00023125"/>
    </source>
</evidence>
<dbReference type="InterPro" id="IPR036271">
    <property type="entry name" value="Tet_transcr_reg_TetR-rel_C_sf"/>
</dbReference>
<feature type="DNA-binding region" description="H-T-H motif" evidence="3">
    <location>
        <begin position="32"/>
        <end position="51"/>
    </location>
</feature>
<organism evidence="5 6">
    <name type="scientific">Rossellomorea marisflavi</name>
    <dbReference type="NCBI Taxonomy" id="189381"/>
    <lineage>
        <taxon>Bacteria</taxon>
        <taxon>Bacillati</taxon>
        <taxon>Bacillota</taxon>
        <taxon>Bacilli</taxon>
        <taxon>Bacillales</taxon>
        <taxon>Bacillaceae</taxon>
        <taxon>Rossellomorea</taxon>
    </lineage>
</organism>
<evidence type="ECO:0000256" key="1">
    <source>
        <dbReference type="ARBA" id="ARBA00022491"/>
    </source>
</evidence>
<dbReference type="Pfam" id="PF00440">
    <property type="entry name" value="TetR_N"/>
    <property type="match status" value="1"/>
</dbReference>
<dbReference type="PRINTS" id="PR00455">
    <property type="entry name" value="HTHTETR"/>
</dbReference>
<dbReference type="PANTHER" id="PTHR43479:SF11">
    <property type="entry name" value="ACREF_ENVCD OPERON REPRESSOR-RELATED"/>
    <property type="match status" value="1"/>
</dbReference>
<dbReference type="PROSITE" id="PS50977">
    <property type="entry name" value="HTH_TETR_2"/>
    <property type="match status" value="1"/>
</dbReference>
<accession>A0A5D4RY68</accession>
<name>A0A5D4RY68_9BACI</name>
<evidence type="ECO:0000259" key="4">
    <source>
        <dbReference type="PROSITE" id="PS50977"/>
    </source>
</evidence>
<dbReference type="InterPro" id="IPR009057">
    <property type="entry name" value="Homeodomain-like_sf"/>
</dbReference>
<dbReference type="AlphaFoldDB" id="A0A5D4RY68"/>
<evidence type="ECO:0000256" key="3">
    <source>
        <dbReference type="PROSITE-ProRule" id="PRU00335"/>
    </source>
</evidence>
<dbReference type="GO" id="GO:0003677">
    <property type="term" value="F:DNA binding"/>
    <property type="evidence" value="ECO:0007669"/>
    <property type="project" value="UniProtKB-UniRule"/>
</dbReference>